<accession>A0AA44LGM4</accession>
<comment type="caution">
    <text evidence="2">The sequence shown here is derived from an EMBL/GenBank/DDBJ whole genome shotgun (WGS) entry which is preliminary data.</text>
</comment>
<organism evidence="2 3">
    <name type="scientific">Citrobacter braakii</name>
    <dbReference type="NCBI Taxonomy" id="57706"/>
    <lineage>
        <taxon>Bacteria</taxon>
        <taxon>Pseudomonadati</taxon>
        <taxon>Pseudomonadota</taxon>
        <taxon>Gammaproteobacteria</taxon>
        <taxon>Enterobacterales</taxon>
        <taxon>Enterobacteriaceae</taxon>
        <taxon>Citrobacter</taxon>
        <taxon>Citrobacter freundii complex</taxon>
    </lineage>
</organism>
<name>A0AA44LGM4_CITBR</name>
<dbReference type="InterPro" id="IPR043519">
    <property type="entry name" value="NT_sf"/>
</dbReference>
<dbReference type="Proteomes" id="UP000185597">
    <property type="component" value="Unassembled WGS sequence"/>
</dbReference>
<dbReference type="PANTHER" id="PTHR41773:SF1">
    <property type="entry name" value="RELA_SPOT DOMAIN-CONTAINING PROTEIN"/>
    <property type="match status" value="1"/>
</dbReference>
<dbReference type="Pfam" id="PF04607">
    <property type="entry name" value="RelA_SpoT"/>
    <property type="match status" value="1"/>
</dbReference>
<dbReference type="AlphaFoldDB" id="A0AA44LGM4"/>
<feature type="domain" description="RelA/SpoT" evidence="1">
    <location>
        <begin position="44"/>
        <end position="170"/>
    </location>
</feature>
<dbReference type="SMART" id="SM00954">
    <property type="entry name" value="RelA_SpoT"/>
    <property type="match status" value="1"/>
</dbReference>
<dbReference type="CDD" id="cd05399">
    <property type="entry name" value="NT_Rel-Spo_like"/>
    <property type="match status" value="1"/>
</dbReference>
<dbReference type="InterPro" id="IPR007685">
    <property type="entry name" value="RelA_SpoT"/>
</dbReference>
<evidence type="ECO:0000259" key="1">
    <source>
        <dbReference type="SMART" id="SM00954"/>
    </source>
</evidence>
<proteinExistence type="predicted"/>
<dbReference type="SUPFAM" id="SSF81301">
    <property type="entry name" value="Nucleotidyltransferase"/>
    <property type="match status" value="1"/>
</dbReference>
<dbReference type="GO" id="GO:0015969">
    <property type="term" value="P:guanosine tetraphosphate metabolic process"/>
    <property type="evidence" value="ECO:0007669"/>
    <property type="project" value="InterPro"/>
</dbReference>
<dbReference type="PANTHER" id="PTHR41773">
    <property type="entry name" value="GTP PYROPHOSPHATASE-RELATED"/>
    <property type="match status" value="1"/>
</dbReference>
<reference evidence="2 3" key="1">
    <citation type="submission" date="2017-01" db="EMBL/GenBank/DDBJ databases">
        <title>First report of the plasmid-mediated mcr-1 gene in Citrobacter freudii.</title>
        <authorList>
            <person name="Liu J."/>
            <person name="Yang Y."/>
            <person name="Li Y."/>
            <person name="Liu D."/>
            <person name="Tuo H."/>
            <person name="Davis M."/>
            <person name="Zhang A."/>
        </authorList>
    </citation>
    <scope>NUCLEOTIDE SEQUENCE [LARGE SCALE GENOMIC DNA]</scope>
    <source>
        <strain evidence="2 3">SCC4</strain>
    </source>
</reference>
<evidence type="ECO:0000313" key="3">
    <source>
        <dbReference type="Proteomes" id="UP000185597"/>
    </source>
</evidence>
<evidence type="ECO:0000313" key="2">
    <source>
        <dbReference type="EMBL" id="OLY69660.1"/>
    </source>
</evidence>
<protein>
    <recommendedName>
        <fullName evidence="1">RelA/SpoT domain-containing protein</fullName>
    </recommendedName>
</protein>
<dbReference type="RefSeq" id="WP_075847762.1">
    <property type="nucleotide sequence ID" value="NZ_CP138570.1"/>
</dbReference>
<dbReference type="Gene3D" id="3.30.460.10">
    <property type="entry name" value="Beta Polymerase, domain 2"/>
    <property type="match status" value="1"/>
</dbReference>
<sequence>MKEIDFNEWIDTSLPKFKLLGKHIAFIIENLLQQNKIDYLSVGYRTKTKEGILEKVGRKKYKKPTEELTDISGVRVILYLESDIAKVSEIIKSTFNIDESNSMSNESRLSSDKIGYRSVHYVCDIGEDRTLLKEYEYISGLTCEIQVRTMLQHAWAELTHDRNYKLGANLPLQIQRKINLFSGMLEIADEGFSDIVKSIEEYKDSIKNNDLTQLFTQEINSINLYKFVQEITKKIGFELAEVKDWGGETTKEIIEELKYIGLKDFKSIADALPTNYVEASMEYNPDNNIYGFLRDIMIVHDFEALSRKADLNWAIVADESDDYAEEMRLFYANFMPQEKANKLISLFSANNQNN</sequence>
<dbReference type="EMBL" id="MTCP01000003">
    <property type="protein sequence ID" value="OLY69660.1"/>
    <property type="molecule type" value="Genomic_DNA"/>
</dbReference>
<gene>
    <name evidence="2" type="ORF">BWD41_10270</name>
</gene>
<dbReference type="Gene3D" id="1.10.287.860">
    <property type="entry name" value="Nucleotidyltransferase"/>
    <property type="match status" value="1"/>
</dbReference>